<dbReference type="PROSITE" id="PS51479">
    <property type="entry name" value="ZF_RTR1"/>
    <property type="match status" value="1"/>
</dbReference>
<evidence type="ECO:0000259" key="14">
    <source>
        <dbReference type="PROSITE" id="PS51479"/>
    </source>
</evidence>
<dbReference type="GO" id="GO:0008270">
    <property type="term" value="F:zinc ion binding"/>
    <property type="evidence" value="ECO:0007669"/>
    <property type="project" value="UniProtKB-KW"/>
</dbReference>
<dbReference type="OrthoDB" id="2590500at2759"/>
<comment type="catalytic activity">
    <reaction evidence="10 12">
        <text>O-phospho-L-threonyl-[protein] + H2O = L-threonyl-[protein] + phosphate</text>
        <dbReference type="Rhea" id="RHEA:47004"/>
        <dbReference type="Rhea" id="RHEA-COMP:11060"/>
        <dbReference type="Rhea" id="RHEA-COMP:11605"/>
        <dbReference type="ChEBI" id="CHEBI:15377"/>
        <dbReference type="ChEBI" id="CHEBI:30013"/>
        <dbReference type="ChEBI" id="CHEBI:43474"/>
        <dbReference type="ChEBI" id="CHEBI:61977"/>
        <dbReference type="EC" id="3.1.3.16"/>
    </reaction>
</comment>
<evidence type="ECO:0000256" key="1">
    <source>
        <dbReference type="ARBA" id="ARBA00004123"/>
    </source>
</evidence>
<evidence type="ECO:0000256" key="4">
    <source>
        <dbReference type="ARBA" id="ARBA00022771"/>
    </source>
</evidence>
<evidence type="ECO:0000256" key="9">
    <source>
        <dbReference type="ARBA" id="ARBA00047761"/>
    </source>
</evidence>
<evidence type="ECO:0000256" key="11">
    <source>
        <dbReference type="PROSITE-ProRule" id="PRU00812"/>
    </source>
</evidence>
<dbReference type="EMBL" id="RBNI01014415">
    <property type="protein sequence ID" value="RUP21487.1"/>
    <property type="molecule type" value="Genomic_DNA"/>
</dbReference>
<keyword evidence="6 12" id="KW-0862">Zinc</keyword>
<comment type="catalytic activity">
    <reaction evidence="9 12">
        <text>O-phospho-L-seryl-[protein] + H2O = L-seryl-[protein] + phosphate</text>
        <dbReference type="Rhea" id="RHEA:20629"/>
        <dbReference type="Rhea" id="RHEA-COMP:9863"/>
        <dbReference type="Rhea" id="RHEA-COMP:11604"/>
        <dbReference type="ChEBI" id="CHEBI:15377"/>
        <dbReference type="ChEBI" id="CHEBI:29999"/>
        <dbReference type="ChEBI" id="CHEBI:43474"/>
        <dbReference type="ChEBI" id="CHEBI:83421"/>
        <dbReference type="EC" id="3.1.3.16"/>
    </reaction>
</comment>
<feature type="region of interest" description="Disordered" evidence="13">
    <location>
        <begin position="1"/>
        <end position="60"/>
    </location>
</feature>
<evidence type="ECO:0000256" key="13">
    <source>
        <dbReference type="SAM" id="MobiDB-lite"/>
    </source>
</evidence>
<feature type="compositionally biased region" description="Basic residues" evidence="13">
    <location>
        <begin position="40"/>
        <end position="53"/>
    </location>
</feature>
<feature type="compositionally biased region" description="Basic and acidic residues" evidence="13">
    <location>
        <begin position="343"/>
        <end position="386"/>
    </location>
</feature>
<dbReference type="InterPro" id="IPR007308">
    <property type="entry name" value="Rtr1/RPAP2_dom"/>
</dbReference>
<comment type="subcellular location">
    <subcellularLocation>
        <location evidence="1 12">Nucleus</location>
    </subcellularLocation>
</comment>
<comment type="function">
    <text evidence="12">Putative RNA polymerase II subunit B1 C-terminal domain (CTD) phosphatase involved in RNA polymerase II transcription regulation.</text>
</comment>
<accession>A0A433BAH1</accession>
<reference evidence="15 16" key="1">
    <citation type="journal article" date="2018" name="New Phytol.">
        <title>Phylogenomics of Endogonaceae and evolution of mycorrhizas within Mucoromycota.</title>
        <authorList>
            <person name="Chang Y."/>
            <person name="Desiro A."/>
            <person name="Na H."/>
            <person name="Sandor L."/>
            <person name="Lipzen A."/>
            <person name="Clum A."/>
            <person name="Barry K."/>
            <person name="Grigoriev I.V."/>
            <person name="Martin F.M."/>
            <person name="Stajich J.E."/>
            <person name="Smith M.E."/>
            <person name="Bonito G."/>
            <person name="Spatafora J.W."/>
        </authorList>
    </citation>
    <scope>NUCLEOTIDE SEQUENCE [LARGE SCALE GENOMIC DNA]</scope>
    <source>
        <strain evidence="15 16">GMNB39</strain>
    </source>
</reference>
<keyword evidence="3 12" id="KW-0479">Metal-binding</keyword>
<dbReference type="InterPro" id="IPR038534">
    <property type="entry name" value="Rtr1/RPAP2_sf"/>
</dbReference>
<organism evidence="15 16">
    <name type="scientific">Jimgerdemannia flammicorona</name>
    <dbReference type="NCBI Taxonomy" id="994334"/>
    <lineage>
        <taxon>Eukaryota</taxon>
        <taxon>Fungi</taxon>
        <taxon>Fungi incertae sedis</taxon>
        <taxon>Mucoromycota</taxon>
        <taxon>Mucoromycotina</taxon>
        <taxon>Endogonomycetes</taxon>
        <taxon>Endogonales</taxon>
        <taxon>Endogonaceae</taxon>
        <taxon>Jimgerdemannia</taxon>
    </lineage>
</organism>
<keyword evidence="4 12" id="KW-0863">Zinc-finger</keyword>
<dbReference type="Gene3D" id="1.25.40.820">
    <property type="match status" value="1"/>
</dbReference>
<evidence type="ECO:0000256" key="7">
    <source>
        <dbReference type="ARBA" id="ARBA00022912"/>
    </source>
</evidence>
<evidence type="ECO:0000256" key="3">
    <source>
        <dbReference type="ARBA" id="ARBA00022723"/>
    </source>
</evidence>
<feature type="compositionally biased region" description="Basic and acidic residues" evidence="13">
    <location>
        <begin position="393"/>
        <end position="405"/>
    </location>
</feature>
<evidence type="ECO:0000256" key="5">
    <source>
        <dbReference type="ARBA" id="ARBA00022801"/>
    </source>
</evidence>
<evidence type="ECO:0000313" key="15">
    <source>
        <dbReference type="EMBL" id="RUP21487.1"/>
    </source>
</evidence>
<protein>
    <recommendedName>
        <fullName evidence="12">RNA polymerase II subunit B1 CTD phosphatase RPAP2 homolog</fullName>
        <ecNumber evidence="12">3.1.3.16</ecNumber>
    </recommendedName>
</protein>
<sequence length="551" mass="61899">MAAVSFPLHIPTMSGQQPRPTHLTPDYAAPRTLPLTHPRPGPKKKRPTARRNGPRPPTSKQILVRTNLEHRLASEQLTLTWQERLFSVRAVSLATLADAARHFRPVHYRETVEERNLEDWCGYPLCENDRVRIASKYRIALNERKVYDQTELGKFCSRECLKRSAFYEAQLIEEPVWARGGGTWREVRVVGMNEDASQIARHAVATTTTTTTTDPTTTTPEVSAALRMTYVHSLLATLPSALSDLTIHEKTITTPPTAPVAAPTVASAMRADAPDAIEGFRIGFGKGGGAKQTQAKKQVETEMEIEKEKESEGKILDVDDEEALVRDAMETMMMLRRMGLDGGAEKQGEEAVGKKEERMEEWGRFEEERQAGKEKVKDKENEEQKQKQKREKKLGEKNNKKEDQKAPLQANLAPSIPAEPFLNPQSSVAVAKPHRKSTNEDPRDSSPAPLKPIAISINTAAAPGPVSPTSSRASKRKRAPARPQMSFFGRVWTMLDRMVTRRTRRFLKELEENDQGYMGTVGEEREDEEEGEEREVVAVRRNILSEKVLET</sequence>
<keyword evidence="16" id="KW-1185">Reference proteome</keyword>
<dbReference type="InterPro" id="IPR039693">
    <property type="entry name" value="Rtr1/RPAP2"/>
</dbReference>
<name>A0A433BAH1_9FUNG</name>
<keyword evidence="7 12" id="KW-0904">Protein phosphatase</keyword>
<comment type="caution">
    <text evidence="15">The sequence shown here is derived from an EMBL/GenBank/DDBJ whole genome shotgun (WGS) entry which is preliminary data.</text>
</comment>
<proteinExistence type="inferred from homology"/>
<dbReference type="Proteomes" id="UP000268093">
    <property type="component" value="Unassembled WGS sequence"/>
</dbReference>
<dbReference type="PANTHER" id="PTHR14732:SF0">
    <property type="entry name" value="RNA POLYMERASE II SUBUNIT B1 CTD PHOSPHATASE RPAP2-RELATED"/>
    <property type="match status" value="1"/>
</dbReference>
<dbReference type="AlphaFoldDB" id="A0A433BAH1"/>
<dbReference type="GO" id="GO:0005737">
    <property type="term" value="C:cytoplasm"/>
    <property type="evidence" value="ECO:0007669"/>
    <property type="project" value="TreeGrafter"/>
</dbReference>
<dbReference type="EC" id="3.1.3.16" evidence="12"/>
<feature type="domain" description="RTR1-type" evidence="14">
    <location>
        <begin position="98"/>
        <end position="180"/>
    </location>
</feature>
<dbReference type="PANTHER" id="PTHR14732">
    <property type="entry name" value="RNA POLYMERASE II SUBUNIT B1 CTD PHOSPHATASE RPAP2-RELATED"/>
    <property type="match status" value="1"/>
</dbReference>
<evidence type="ECO:0000256" key="12">
    <source>
        <dbReference type="RuleBase" id="RU367080"/>
    </source>
</evidence>
<feature type="region of interest" description="Disordered" evidence="13">
    <location>
        <begin position="338"/>
        <end position="482"/>
    </location>
</feature>
<evidence type="ECO:0000256" key="2">
    <source>
        <dbReference type="ARBA" id="ARBA00005676"/>
    </source>
</evidence>
<keyword evidence="5 12" id="KW-0378">Hydrolase</keyword>
<evidence type="ECO:0000256" key="8">
    <source>
        <dbReference type="ARBA" id="ARBA00023242"/>
    </source>
</evidence>
<dbReference type="GO" id="GO:0005634">
    <property type="term" value="C:nucleus"/>
    <property type="evidence" value="ECO:0007669"/>
    <property type="project" value="UniProtKB-SubCell"/>
</dbReference>
<keyword evidence="8 12" id="KW-0539">Nucleus</keyword>
<dbReference type="GO" id="GO:0008420">
    <property type="term" value="F:RNA polymerase II CTD heptapeptide repeat phosphatase activity"/>
    <property type="evidence" value="ECO:0007669"/>
    <property type="project" value="UniProtKB-UniRule"/>
</dbReference>
<evidence type="ECO:0000256" key="6">
    <source>
        <dbReference type="ARBA" id="ARBA00022833"/>
    </source>
</evidence>
<dbReference type="GO" id="GO:0043175">
    <property type="term" value="F:RNA polymerase core enzyme binding"/>
    <property type="evidence" value="ECO:0007669"/>
    <property type="project" value="UniProtKB-UniRule"/>
</dbReference>
<comment type="similarity">
    <text evidence="2 11 12">Belongs to the RPAP2 family.</text>
</comment>
<dbReference type="Pfam" id="PF04181">
    <property type="entry name" value="RPAP2_Rtr1"/>
    <property type="match status" value="1"/>
</dbReference>
<evidence type="ECO:0000256" key="10">
    <source>
        <dbReference type="ARBA" id="ARBA00048336"/>
    </source>
</evidence>
<gene>
    <name evidence="15" type="ORF">BC936DRAFT_139186</name>
</gene>
<evidence type="ECO:0000313" key="16">
    <source>
        <dbReference type="Proteomes" id="UP000268093"/>
    </source>
</evidence>